<accession>A0ABV4CBI5</accession>
<dbReference type="RefSeq" id="WP_345367934.1">
    <property type="nucleotide sequence ID" value="NZ_BAABII010000020.1"/>
</dbReference>
<dbReference type="Gene3D" id="3.40.50.300">
    <property type="entry name" value="P-loop containing nucleotide triphosphate hydrolases"/>
    <property type="match status" value="1"/>
</dbReference>
<name>A0ABV4CBI5_9PSEU</name>
<gene>
    <name evidence="1" type="ORF">AB8O55_03630</name>
</gene>
<keyword evidence="2" id="KW-1185">Reference proteome</keyword>
<dbReference type="InterPro" id="IPR027417">
    <property type="entry name" value="P-loop_NTPase"/>
</dbReference>
<comment type="caution">
    <text evidence="1">The sequence shown here is derived from an EMBL/GenBank/DDBJ whole genome shotgun (WGS) entry which is preliminary data.</text>
</comment>
<evidence type="ECO:0000313" key="1">
    <source>
        <dbReference type="EMBL" id="MEY8038475.1"/>
    </source>
</evidence>
<dbReference type="Proteomes" id="UP001564626">
    <property type="component" value="Unassembled WGS sequence"/>
</dbReference>
<sequence>MEIVASEVEATGAHGPVLAPTSLRLRAGALLLITGPPGAGPTALGLALTGRLRPDRGTVRHDGALDPRGLRRRTALVDSPGITAPDDSVPVRTAVAEGLSLAGRRSGRRRVRRRLDDSGVAHHADDRFELLPPHLRIRLLLDLACADPRVRALVLDAPDRHGGHPLDWYSPARQRAASGLAVAVLCAPHSARALGVPAARIGADHDHDPATGGAR</sequence>
<reference evidence="1 2" key="1">
    <citation type="submission" date="2024-08" db="EMBL/GenBank/DDBJ databases">
        <title>Genome mining of Saccharopolyspora cebuensis PGLac3 from Nigerian medicinal plant.</title>
        <authorList>
            <person name="Ezeobiora C.E."/>
            <person name="Igbokwe N.H."/>
            <person name="Amin D.H."/>
            <person name="Mendie U.E."/>
        </authorList>
    </citation>
    <scope>NUCLEOTIDE SEQUENCE [LARGE SCALE GENOMIC DNA]</scope>
    <source>
        <strain evidence="1 2">PGLac3</strain>
    </source>
</reference>
<keyword evidence="1" id="KW-0067">ATP-binding</keyword>
<protein>
    <submittedName>
        <fullName evidence="1">ATP-binding cassette domain-containing protein</fullName>
    </submittedName>
</protein>
<keyword evidence="1" id="KW-0547">Nucleotide-binding</keyword>
<dbReference type="GO" id="GO:0005524">
    <property type="term" value="F:ATP binding"/>
    <property type="evidence" value="ECO:0007669"/>
    <property type="project" value="UniProtKB-KW"/>
</dbReference>
<organism evidence="1 2">
    <name type="scientific">Saccharopolyspora cebuensis</name>
    <dbReference type="NCBI Taxonomy" id="418759"/>
    <lineage>
        <taxon>Bacteria</taxon>
        <taxon>Bacillati</taxon>
        <taxon>Actinomycetota</taxon>
        <taxon>Actinomycetes</taxon>
        <taxon>Pseudonocardiales</taxon>
        <taxon>Pseudonocardiaceae</taxon>
        <taxon>Saccharopolyspora</taxon>
    </lineage>
</organism>
<dbReference type="EMBL" id="JBGEHV010000004">
    <property type="protein sequence ID" value="MEY8038475.1"/>
    <property type="molecule type" value="Genomic_DNA"/>
</dbReference>
<proteinExistence type="predicted"/>
<evidence type="ECO:0000313" key="2">
    <source>
        <dbReference type="Proteomes" id="UP001564626"/>
    </source>
</evidence>
<dbReference type="SUPFAM" id="SSF52540">
    <property type="entry name" value="P-loop containing nucleoside triphosphate hydrolases"/>
    <property type="match status" value="1"/>
</dbReference>